<sequence>MFLYMIDDKLTNKKKQLDSYRPLPEALLRNLDEWFRVELTYTSNALEGNTLTRRKTALVVEKGLTIGGKTLIEHLEATNHAHALDWVKEQIKCKPQTLCEKDILLIHDIILKGIDDSNAGHYSNVPVRISGSAVVLPNPHKVPELMEGFAEWLKDSQDFHPVELAAEAHYRLVTIHPFVDGNGRTARLLMNMILLMRGYPAAIIRKRDRLAYISALEKAQLGGSKDDYVKIIMKAVDRSLDIYLKAAQGETTSYEDDSKLLKIGDLAQQVGMRNSTIRHWTKQGLLEVAEITDTGYQLYAPEMIDRIKQIHILKEQRLTLHEIKDYIQGIR</sequence>
<dbReference type="Pfam" id="PF13411">
    <property type="entry name" value="MerR_1"/>
    <property type="match status" value="1"/>
</dbReference>
<dbReference type="EMBL" id="JARJFB010000151">
    <property type="protein sequence ID" value="MEA0971495.1"/>
    <property type="molecule type" value="Genomic_DNA"/>
</dbReference>
<organism evidence="3 4">
    <name type="scientific">Candidatus Megaera venefica</name>
    <dbReference type="NCBI Taxonomy" id="2055910"/>
    <lineage>
        <taxon>Bacteria</taxon>
        <taxon>Pseudomonadati</taxon>
        <taxon>Pseudomonadota</taxon>
        <taxon>Alphaproteobacteria</taxon>
        <taxon>Rickettsiales</taxon>
        <taxon>Rickettsiaceae</taxon>
        <taxon>Candidatus Megaera</taxon>
    </lineage>
</organism>
<dbReference type="PROSITE" id="PS50937">
    <property type="entry name" value="HTH_MERR_2"/>
    <property type="match status" value="1"/>
</dbReference>
<gene>
    <name evidence="3" type="ORF">Megvenef_01474</name>
</gene>
<dbReference type="SUPFAM" id="SSF140931">
    <property type="entry name" value="Fic-like"/>
    <property type="match status" value="1"/>
</dbReference>
<dbReference type="InterPro" id="IPR040198">
    <property type="entry name" value="Fido_containing"/>
</dbReference>
<dbReference type="InterPro" id="IPR000551">
    <property type="entry name" value="MerR-type_HTH_dom"/>
</dbReference>
<dbReference type="PANTHER" id="PTHR13504">
    <property type="entry name" value="FIDO DOMAIN-CONTAINING PROTEIN DDB_G0283145"/>
    <property type="match status" value="1"/>
</dbReference>
<dbReference type="Gene3D" id="1.10.1660.10">
    <property type="match status" value="1"/>
</dbReference>
<dbReference type="Pfam" id="PF02661">
    <property type="entry name" value="Fic"/>
    <property type="match status" value="1"/>
</dbReference>
<dbReference type="PROSITE" id="PS51459">
    <property type="entry name" value="FIDO"/>
    <property type="match status" value="1"/>
</dbReference>
<protein>
    <submittedName>
        <fullName evidence="3">Fic family protein</fullName>
    </submittedName>
</protein>
<evidence type="ECO:0000313" key="3">
    <source>
        <dbReference type="EMBL" id="MEA0971495.1"/>
    </source>
</evidence>
<feature type="domain" description="HTH merR-type" evidence="1">
    <location>
        <begin position="260"/>
        <end position="329"/>
    </location>
</feature>
<evidence type="ECO:0000313" key="4">
    <source>
        <dbReference type="Proteomes" id="UP001291687"/>
    </source>
</evidence>
<keyword evidence="4" id="KW-1185">Reference proteome</keyword>
<dbReference type="CDD" id="cd00592">
    <property type="entry name" value="HTH_MerR-like"/>
    <property type="match status" value="1"/>
</dbReference>
<dbReference type="Proteomes" id="UP001291687">
    <property type="component" value="Unassembled WGS sequence"/>
</dbReference>
<dbReference type="Gene3D" id="1.10.3290.10">
    <property type="entry name" value="Fido-like domain"/>
    <property type="match status" value="1"/>
</dbReference>
<dbReference type="PANTHER" id="PTHR13504:SF38">
    <property type="entry name" value="FIDO DOMAIN-CONTAINING PROTEIN"/>
    <property type="match status" value="1"/>
</dbReference>
<proteinExistence type="predicted"/>
<feature type="domain" description="Fido" evidence="2">
    <location>
        <begin position="98"/>
        <end position="234"/>
    </location>
</feature>
<reference evidence="3 4" key="1">
    <citation type="submission" date="2023-03" db="EMBL/GenBank/DDBJ databases">
        <title>Host association and intracellularity evolved multiple times independently in the Rickettsiales.</title>
        <authorList>
            <person name="Castelli M."/>
            <person name="Nardi T."/>
            <person name="Gammuto L."/>
            <person name="Bellinzona G."/>
            <person name="Sabaneyeva E."/>
            <person name="Potekhin A."/>
            <person name="Serra V."/>
            <person name="Petroni G."/>
            <person name="Sassera D."/>
        </authorList>
    </citation>
    <scope>NUCLEOTIDE SEQUENCE [LARGE SCALE GENOMIC DNA]</scope>
    <source>
        <strain evidence="3 4">Sr 2-6</strain>
    </source>
</reference>
<dbReference type="InterPro" id="IPR009061">
    <property type="entry name" value="DNA-bd_dom_put_sf"/>
</dbReference>
<dbReference type="InterPro" id="IPR003812">
    <property type="entry name" value="Fido"/>
</dbReference>
<evidence type="ECO:0000259" key="2">
    <source>
        <dbReference type="PROSITE" id="PS51459"/>
    </source>
</evidence>
<dbReference type="SUPFAM" id="SSF46955">
    <property type="entry name" value="Putative DNA-binding domain"/>
    <property type="match status" value="1"/>
</dbReference>
<name>A0ABU5NEB8_9RICK</name>
<accession>A0ABU5NEB8</accession>
<dbReference type="InterPro" id="IPR036597">
    <property type="entry name" value="Fido-like_dom_sf"/>
</dbReference>
<comment type="caution">
    <text evidence="3">The sequence shown here is derived from an EMBL/GenBank/DDBJ whole genome shotgun (WGS) entry which is preliminary data.</text>
</comment>
<evidence type="ECO:0000259" key="1">
    <source>
        <dbReference type="PROSITE" id="PS50937"/>
    </source>
</evidence>
<dbReference type="SMART" id="SM00422">
    <property type="entry name" value="HTH_MERR"/>
    <property type="match status" value="1"/>
</dbReference>